<keyword evidence="6" id="KW-0255">Endonuclease</keyword>
<keyword evidence="5" id="KW-0479">Metal-binding</keyword>
<organism evidence="10 11">
    <name type="scientific">Apiospora aurea</name>
    <dbReference type="NCBI Taxonomy" id="335848"/>
    <lineage>
        <taxon>Eukaryota</taxon>
        <taxon>Fungi</taxon>
        <taxon>Dikarya</taxon>
        <taxon>Ascomycota</taxon>
        <taxon>Pezizomycotina</taxon>
        <taxon>Sordariomycetes</taxon>
        <taxon>Xylariomycetidae</taxon>
        <taxon>Amphisphaeriales</taxon>
        <taxon>Apiosporaceae</taxon>
        <taxon>Apiospora</taxon>
    </lineage>
</organism>
<dbReference type="EMBL" id="JAQQWE010000007">
    <property type="protein sequence ID" value="KAK7946833.1"/>
    <property type="molecule type" value="Genomic_DNA"/>
</dbReference>
<comment type="similarity">
    <text evidence="2">Belongs to the RNase H family.</text>
</comment>
<protein>
    <recommendedName>
        <fullName evidence="3">ribonuclease H</fullName>
        <ecNumber evidence="3">3.1.26.4</ecNumber>
    </recommendedName>
</protein>
<name>A0ABR1Q4A7_9PEZI</name>
<keyword evidence="11" id="KW-1185">Reference proteome</keyword>
<comment type="catalytic activity">
    <reaction evidence="1">
        <text>Endonucleolytic cleavage to 5'-phosphomonoester.</text>
        <dbReference type="EC" id="3.1.26.4"/>
    </reaction>
</comment>
<dbReference type="RefSeq" id="XP_066696867.1">
    <property type="nucleotide sequence ID" value="XM_066847376.1"/>
</dbReference>
<evidence type="ECO:0000256" key="6">
    <source>
        <dbReference type="ARBA" id="ARBA00022759"/>
    </source>
</evidence>
<evidence type="ECO:0000259" key="9">
    <source>
        <dbReference type="PROSITE" id="PS50879"/>
    </source>
</evidence>
<reference evidence="10 11" key="1">
    <citation type="submission" date="2023-01" db="EMBL/GenBank/DDBJ databases">
        <title>Analysis of 21 Apiospora genomes using comparative genomics revels a genus with tremendous synthesis potential of carbohydrate active enzymes and secondary metabolites.</title>
        <authorList>
            <person name="Sorensen T."/>
        </authorList>
    </citation>
    <scope>NUCLEOTIDE SEQUENCE [LARGE SCALE GENOMIC DNA]</scope>
    <source>
        <strain evidence="10 11">CBS 24483</strain>
    </source>
</reference>
<keyword evidence="7" id="KW-0378">Hydrolase</keyword>
<proteinExistence type="inferred from homology"/>
<accession>A0ABR1Q4A7</accession>
<dbReference type="InterPro" id="IPR002156">
    <property type="entry name" value="RNaseH_domain"/>
</dbReference>
<feature type="compositionally biased region" description="Basic and acidic residues" evidence="8">
    <location>
        <begin position="93"/>
        <end position="106"/>
    </location>
</feature>
<dbReference type="PANTHER" id="PTHR10642">
    <property type="entry name" value="RIBONUCLEASE H1"/>
    <property type="match status" value="1"/>
</dbReference>
<dbReference type="PROSITE" id="PS50879">
    <property type="entry name" value="RNASE_H_1"/>
    <property type="match status" value="1"/>
</dbReference>
<evidence type="ECO:0000256" key="7">
    <source>
        <dbReference type="ARBA" id="ARBA00022801"/>
    </source>
</evidence>
<dbReference type="CDD" id="cd13934">
    <property type="entry name" value="RNase_H_Dikarya_like"/>
    <property type="match status" value="1"/>
</dbReference>
<evidence type="ECO:0000313" key="10">
    <source>
        <dbReference type="EMBL" id="KAK7946833.1"/>
    </source>
</evidence>
<dbReference type="InterPro" id="IPR012337">
    <property type="entry name" value="RNaseH-like_sf"/>
</dbReference>
<dbReference type="InterPro" id="IPR036397">
    <property type="entry name" value="RNaseH_sf"/>
</dbReference>
<evidence type="ECO:0000313" key="11">
    <source>
        <dbReference type="Proteomes" id="UP001391051"/>
    </source>
</evidence>
<dbReference type="EC" id="3.1.26.4" evidence="3"/>
<dbReference type="Proteomes" id="UP001391051">
    <property type="component" value="Unassembled WGS sequence"/>
</dbReference>
<evidence type="ECO:0000256" key="2">
    <source>
        <dbReference type="ARBA" id="ARBA00005300"/>
    </source>
</evidence>
<dbReference type="InterPro" id="IPR050092">
    <property type="entry name" value="RNase_H"/>
</dbReference>
<gene>
    <name evidence="10" type="ORF">PG986_011154</name>
</gene>
<feature type="domain" description="RNase H type-1" evidence="9">
    <location>
        <begin position="146"/>
        <end position="308"/>
    </location>
</feature>
<evidence type="ECO:0000256" key="5">
    <source>
        <dbReference type="ARBA" id="ARBA00022723"/>
    </source>
</evidence>
<sequence>MPLGWYLAQGMYPLAPDSSDDEEGPCELPDGRVVCGPHGFVVCGKCCSDYSFMEEVLNEDEDEDDDEDDEEALEEIARRVQGICTQPPPPPADHVRSPVRGTEKRRGTGLAFPTKFCPPSPTTTPAEVFSGRRAWMRAIRYTHRNDPSMLLLLTDGACLNNGQANPKAGWAFVHQAGTGPDDPPGVAEGRLESKGPFGDDAIQSSNRAELRAVIAALRFRHWAGENFHTAVIATDSVYVVEGSTVWARNWIRNGWMTRGRAPVKNSDLWEMLLGEVERWKDAGMDIQFWRIPREWNTVADAAAKAAAENHDVDEWRDIIGMAI</sequence>
<dbReference type="Gene3D" id="3.30.420.10">
    <property type="entry name" value="Ribonuclease H-like superfamily/Ribonuclease H"/>
    <property type="match status" value="1"/>
</dbReference>
<comment type="caution">
    <text evidence="10">The sequence shown here is derived from an EMBL/GenBank/DDBJ whole genome shotgun (WGS) entry which is preliminary data.</text>
</comment>
<evidence type="ECO:0000256" key="8">
    <source>
        <dbReference type="SAM" id="MobiDB-lite"/>
    </source>
</evidence>
<dbReference type="GeneID" id="92080438"/>
<dbReference type="Pfam" id="PF00075">
    <property type="entry name" value="RNase_H"/>
    <property type="match status" value="1"/>
</dbReference>
<evidence type="ECO:0000256" key="1">
    <source>
        <dbReference type="ARBA" id="ARBA00000077"/>
    </source>
</evidence>
<dbReference type="PANTHER" id="PTHR10642:SF26">
    <property type="entry name" value="RIBONUCLEASE H1"/>
    <property type="match status" value="1"/>
</dbReference>
<dbReference type="SUPFAM" id="SSF53098">
    <property type="entry name" value="Ribonuclease H-like"/>
    <property type="match status" value="1"/>
</dbReference>
<evidence type="ECO:0000256" key="4">
    <source>
        <dbReference type="ARBA" id="ARBA00022722"/>
    </source>
</evidence>
<keyword evidence="4" id="KW-0540">Nuclease</keyword>
<evidence type="ECO:0000256" key="3">
    <source>
        <dbReference type="ARBA" id="ARBA00012180"/>
    </source>
</evidence>
<feature type="region of interest" description="Disordered" evidence="8">
    <location>
        <begin position="83"/>
        <end position="125"/>
    </location>
</feature>